<dbReference type="AlphaFoldDB" id="A0A0L9UK55"/>
<accession>A0A0L9UK55</accession>
<protein>
    <submittedName>
        <fullName evidence="2">Uncharacterized protein</fullName>
    </submittedName>
</protein>
<sequence>MDARLALVQTLDQMDARPDAHPEGRSSRSGWSSRRSSRRTLVQTLVQTLDKMDARPDAHPEGRSSRRTVVQKWTLVQTLIQTLIQKDARPENWTLVQRDSRDSIIGPLSLKTRSRVQNQRVLTGRKPEDAAAVVV</sequence>
<proteinExistence type="predicted"/>
<feature type="compositionally biased region" description="Basic and acidic residues" evidence="1">
    <location>
        <begin position="14"/>
        <end position="26"/>
    </location>
</feature>
<dbReference type="Gramene" id="KOM43066">
    <property type="protein sequence ID" value="KOM43066"/>
    <property type="gene ID" value="LR48_Vigan05g067000"/>
</dbReference>
<feature type="region of interest" description="Disordered" evidence="1">
    <location>
        <begin position="10"/>
        <end position="38"/>
    </location>
</feature>
<evidence type="ECO:0000313" key="2">
    <source>
        <dbReference type="EMBL" id="KOM43066.1"/>
    </source>
</evidence>
<dbReference type="Proteomes" id="UP000053144">
    <property type="component" value="Chromosome 5"/>
</dbReference>
<name>A0A0L9UK55_PHAAN</name>
<organism evidence="2 3">
    <name type="scientific">Phaseolus angularis</name>
    <name type="common">Azuki bean</name>
    <name type="synonym">Vigna angularis</name>
    <dbReference type="NCBI Taxonomy" id="3914"/>
    <lineage>
        <taxon>Eukaryota</taxon>
        <taxon>Viridiplantae</taxon>
        <taxon>Streptophyta</taxon>
        <taxon>Embryophyta</taxon>
        <taxon>Tracheophyta</taxon>
        <taxon>Spermatophyta</taxon>
        <taxon>Magnoliopsida</taxon>
        <taxon>eudicotyledons</taxon>
        <taxon>Gunneridae</taxon>
        <taxon>Pentapetalae</taxon>
        <taxon>rosids</taxon>
        <taxon>fabids</taxon>
        <taxon>Fabales</taxon>
        <taxon>Fabaceae</taxon>
        <taxon>Papilionoideae</taxon>
        <taxon>50 kb inversion clade</taxon>
        <taxon>NPAAA clade</taxon>
        <taxon>indigoferoid/millettioid clade</taxon>
        <taxon>Phaseoleae</taxon>
        <taxon>Vigna</taxon>
    </lineage>
</organism>
<evidence type="ECO:0000256" key="1">
    <source>
        <dbReference type="SAM" id="MobiDB-lite"/>
    </source>
</evidence>
<dbReference type="EMBL" id="CM003375">
    <property type="protein sequence ID" value="KOM43066.1"/>
    <property type="molecule type" value="Genomic_DNA"/>
</dbReference>
<reference evidence="3" key="1">
    <citation type="journal article" date="2015" name="Proc. Natl. Acad. Sci. U.S.A.">
        <title>Genome sequencing of adzuki bean (Vigna angularis) provides insight into high starch and low fat accumulation and domestication.</title>
        <authorList>
            <person name="Yang K."/>
            <person name="Tian Z."/>
            <person name="Chen C."/>
            <person name="Luo L."/>
            <person name="Zhao B."/>
            <person name="Wang Z."/>
            <person name="Yu L."/>
            <person name="Li Y."/>
            <person name="Sun Y."/>
            <person name="Li W."/>
            <person name="Chen Y."/>
            <person name="Li Y."/>
            <person name="Zhang Y."/>
            <person name="Ai D."/>
            <person name="Zhao J."/>
            <person name="Shang C."/>
            <person name="Ma Y."/>
            <person name="Wu B."/>
            <person name="Wang M."/>
            <person name="Gao L."/>
            <person name="Sun D."/>
            <person name="Zhang P."/>
            <person name="Guo F."/>
            <person name="Wang W."/>
            <person name="Li Y."/>
            <person name="Wang J."/>
            <person name="Varshney R.K."/>
            <person name="Wang J."/>
            <person name="Ling H.Q."/>
            <person name="Wan P."/>
        </authorList>
    </citation>
    <scope>NUCLEOTIDE SEQUENCE</scope>
    <source>
        <strain evidence="3">cv. Jingnong 6</strain>
    </source>
</reference>
<gene>
    <name evidence="2" type="ORF">LR48_Vigan05g067000</name>
</gene>
<evidence type="ECO:0000313" key="3">
    <source>
        <dbReference type="Proteomes" id="UP000053144"/>
    </source>
</evidence>